<gene>
    <name evidence="7" type="ORF">ACFOOG_07920</name>
</gene>
<keyword evidence="5 6" id="KW-0472">Membrane</keyword>
<reference evidence="8" key="1">
    <citation type="journal article" date="2019" name="Int. J. Syst. Evol. Microbiol.">
        <title>The Global Catalogue of Microorganisms (GCM) 10K type strain sequencing project: providing services to taxonomists for standard genome sequencing and annotation.</title>
        <authorList>
            <consortium name="The Broad Institute Genomics Platform"/>
            <consortium name="The Broad Institute Genome Sequencing Center for Infectious Disease"/>
            <person name="Wu L."/>
            <person name="Ma J."/>
        </authorList>
    </citation>
    <scope>NUCLEOTIDE SEQUENCE [LARGE SCALE GENOMIC DNA]</scope>
    <source>
        <strain evidence="8">IBRC 10765</strain>
    </source>
</reference>
<organism evidence="7 8">
    <name type="scientific">Saccharospirillum mangrovi</name>
    <dbReference type="NCBI Taxonomy" id="2161747"/>
    <lineage>
        <taxon>Bacteria</taxon>
        <taxon>Pseudomonadati</taxon>
        <taxon>Pseudomonadota</taxon>
        <taxon>Gammaproteobacteria</taxon>
        <taxon>Oceanospirillales</taxon>
        <taxon>Saccharospirillaceae</taxon>
        <taxon>Saccharospirillum</taxon>
    </lineage>
</organism>
<keyword evidence="3 6" id="KW-0812">Transmembrane</keyword>
<evidence type="ECO:0000256" key="2">
    <source>
        <dbReference type="ARBA" id="ARBA00022475"/>
    </source>
</evidence>
<feature type="transmembrane region" description="Helical" evidence="6">
    <location>
        <begin position="78"/>
        <end position="103"/>
    </location>
</feature>
<keyword evidence="8" id="KW-1185">Reference proteome</keyword>
<feature type="transmembrane region" description="Helical" evidence="6">
    <location>
        <begin position="155"/>
        <end position="174"/>
    </location>
</feature>
<evidence type="ECO:0000313" key="8">
    <source>
        <dbReference type="Proteomes" id="UP001595617"/>
    </source>
</evidence>
<feature type="transmembrane region" description="Helical" evidence="6">
    <location>
        <begin position="35"/>
        <end position="57"/>
    </location>
</feature>
<feature type="transmembrane region" description="Helical" evidence="6">
    <location>
        <begin position="307"/>
        <end position="331"/>
    </location>
</feature>
<name>A0ABV7ZX81_9GAMM</name>
<feature type="transmembrane region" description="Helical" evidence="6">
    <location>
        <begin position="180"/>
        <end position="201"/>
    </location>
</feature>
<sequence length="425" mass="47381">MSFNKSFIWNLVGSVLPLLVGVFTIPFLIEQLELQLFGILTLIWALIGYFSLFDFGLGRALTQIIAKYKGDDQKTNTYSCVGLALITAFGIFGASIIVLSVMIFSVNWLGIDEKYVVDVKKAIFIAALGIPLTTLATGCRGILEGFFEFGLSNVIRLIMGVGNFLLPAVAVVFWEPNLSNVALSLLIARLIVIIISLYYVLRFISLNLGYFFENDKNIYRELLSFGSWMTLSNIVSPLMVTSDRFFISAIAGAAAVAYYTVPFEIVIRALILPAALTSVYFAYASNIENQDSESAQKLYREKLKQTFWMMLVIGFGIATLSRPFLSLWIGVEFSERAWLIMTIMGIGVFFNGLAQMPLASIHARGMARIVALIHVSEILLYVPILMALIYYYGAMGAALAWLCRAIFDFSILSYFELKTRYAARV</sequence>
<evidence type="ECO:0000313" key="7">
    <source>
        <dbReference type="EMBL" id="MFC3852756.1"/>
    </source>
</evidence>
<dbReference type="EMBL" id="JBHRYR010000003">
    <property type="protein sequence ID" value="MFC3852756.1"/>
    <property type="molecule type" value="Genomic_DNA"/>
</dbReference>
<evidence type="ECO:0000256" key="5">
    <source>
        <dbReference type="ARBA" id="ARBA00023136"/>
    </source>
</evidence>
<feature type="transmembrane region" description="Helical" evidence="6">
    <location>
        <begin position="398"/>
        <end position="417"/>
    </location>
</feature>
<keyword evidence="2" id="KW-1003">Cell membrane</keyword>
<dbReference type="InterPro" id="IPR002797">
    <property type="entry name" value="Polysacc_synth"/>
</dbReference>
<accession>A0ABV7ZX81</accession>
<feature type="transmembrane region" description="Helical" evidence="6">
    <location>
        <begin position="366"/>
        <end position="392"/>
    </location>
</feature>
<dbReference type="PANTHER" id="PTHR30250:SF26">
    <property type="entry name" value="PSMA PROTEIN"/>
    <property type="match status" value="1"/>
</dbReference>
<feature type="transmembrane region" description="Helical" evidence="6">
    <location>
        <begin position="246"/>
        <end position="267"/>
    </location>
</feature>
<evidence type="ECO:0000256" key="3">
    <source>
        <dbReference type="ARBA" id="ARBA00022692"/>
    </source>
</evidence>
<dbReference type="CDD" id="cd13128">
    <property type="entry name" value="MATE_Wzx_like"/>
    <property type="match status" value="1"/>
</dbReference>
<protein>
    <submittedName>
        <fullName evidence="7">Flippase</fullName>
    </submittedName>
</protein>
<comment type="subcellular location">
    <subcellularLocation>
        <location evidence="1">Cell membrane</location>
        <topology evidence="1">Multi-pass membrane protein</topology>
    </subcellularLocation>
</comment>
<dbReference type="InterPro" id="IPR050833">
    <property type="entry name" value="Poly_Biosynth_Transport"/>
</dbReference>
<dbReference type="Pfam" id="PF01943">
    <property type="entry name" value="Polysacc_synt"/>
    <property type="match status" value="1"/>
</dbReference>
<evidence type="ECO:0000256" key="1">
    <source>
        <dbReference type="ARBA" id="ARBA00004651"/>
    </source>
</evidence>
<comment type="caution">
    <text evidence="7">The sequence shown here is derived from an EMBL/GenBank/DDBJ whole genome shotgun (WGS) entry which is preliminary data.</text>
</comment>
<evidence type="ECO:0000256" key="4">
    <source>
        <dbReference type="ARBA" id="ARBA00022989"/>
    </source>
</evidence>
<dbReference type="PANTHER" id="PTHR30250">
    <property type="entry name" value="PST FAMILY PREDICTED COLANIC ACID TRANSPORTER"/>
    <property type="match status" value="1"/>
</dbReference>
<dbReference type="RefSeq" id="WP_380695266.1">
    <property type="nucleotide sequence ID" value="NZ_JBHRYR010000003.1"/>
</dbReference>
<evidence type="ECO:0000256" key="6">
    <source>
        <dbReference type="SAM" id="Phobius"/>
    </source>
</evidence>
<feature type="transmembrane region" description="Helical" evidence="6">
    <location>
        <begin position="337"/>
        <end position="354"/>
    </location>
</feature>
<dbReference type="Proteomes" id="UP001595617">
    <property type="component" value="Unassembled WGS sequence"/>
</dbReference>
<feature type="transmembrane region" description="Helical" evidence="6">
    <location>
        <begin position="7"/>
        <end position="29"/>
    </location>
</feature>
<keyword evidence="4 6" id="KW-1133">Transmembrane helix</keyword>
<proteinExistence type="predicted"/>
<feature type="transmembrane region" description="Helical" evidence="6">
    <location>
        <begin position="123"/>
        <end position="143"/>
    </location>
</feature>